<evidence type="ECO:0000313" key="7">
    <source>
        <dbReference type="Proteomes" id="UP000310066"/>
    </source>
</evidence>
<dbReference type="InterPro" id="IPR012879">
    <property type="entry name" value="CCDC47"/>
</dbReference>
<dbReference type="STRING" id="329885.A0A4U0U513"/>
<reference evidence="6 7" key="1">
    <citation type="submission" date="2017-03" db="EMBL/GenBank/DDBJ databases">
        <title>Genomes of endolithic fungi from Antarctica.</title>
        <authorList>
            <person name="Coleine C."/>
            <person name="Masonjones S."/>
            <person name="Stajich J.E."/>
        </authorList>
    </citation>
    <scope>NUCLEOTIDE SEQUENCE [LARGE SCALE GENOMIC DNA]</scope>
    <source>
        <strain evidence="6 7">CCFEE 5311</strain>
    </source>
</reference>
<dbReference type="OrthoDB" id="10039147at2759"/>
<dbReference type="GO" id="GO:0016020">
    <property type="term" value="C:membrane"/>
    <property type="evidence" value="ECO:0007669"/>
    <property type="project" value="UniProtKB-SubCell"/>
</dbReference>
<comment type="caution">
    <text evidence="6">The sequence shown here is derived from an EMBL/GenBank/DDBJ whole genome shotgun (WGS) entry which is preliminary data.</text>
</comment>
<keyword evidence="4" id="KW-0472">Membrane</keyword>
<sequence>MADFLQRFLGGAKSAVSSVSTDIDSDFADFATAASPVAPAHAASHAAAAGATASAATTFDTAHLSSAGRAYTKWYRVWERTTLADFYQELVLLPILVLVVLVNLWGSCANRQRAKEWAATHLPMLEGEFASIGFSGKRSSKLGLKDEAESSELAKTLVGSTDVPDDMMREKSKDTYITYATGRQNVAYLDIKLTLYPRYNPFKWFFEAAGSFFLDSMPMPVERMEAIAYCFDGKEKAMVSQTPSQGGGSKESTYDGFVWAVVHKDKMKQLREDRYDLSLTTTKDHPKLPIWTTVMSESAEVTDALLTPEMIKAITDAGEDLEALIVSDQPTDAPKKLNDTIPKKRVSLSMRLNHSAPSTSLFAIFLRLPDHLVSTAHFRPEAMRKIKATREDEMRKIRKVDEDEKSEERRNQSEKMKKEERDRKLGNLSDVEQKKFLEKEREKDLRKSQKKKSVR</sequence>
<dbReference type="Proteomes" id="UP000310066">
    <property type="component" value="Unassembled WGS sequence"/>
</dbReference>
<evidence type="ECO:0008006" key="8">
    <source>
        <dbReference type="Google" id="ProtNLM"/>
    </source>
</evidence>
<evidence type="ECO:0000256" key="5">
    <source>
        <dbReference type="SAM" id="MobiDB-lite"/>
    </source>
</evidence>
<evidence type="ECO:0000256" key="1">
    <source>
        <dbReference type="ARBA" id="ARBA00004167"/>
    </source>
</evidence>
<evidence type="ECO:0000256" key="2">
    <source>
        <dbReference type="ARBA" id="ARBA00022692"/>
    </source>
</evidence>
<comment type="subcellular location">
    <subcellularLocation>
        <location evidence="1">Membrane</location>
        <topology evidence="1">Single-pass membrane protein</topology>
    </subcellularLocation>
</comment>
<feature type="region of interest" description="Disordered" evidence="5">
    <location>
        <begin position="397"/>
        <end position="455"/>
    </location>
</feature>
<proteinExistence type="predicted"/>
<dbReference type="GO" id="GO:0005783">
    <property type="term" value="C:endoplasmic reticulum"/>
    <property type="evidence" value="ECO:0007669"/>
    <property type="project" value="InterPro"/>
</dbReference>
<evidence type="ECO:0000313" key="6">
    <source>
        <dbReference type="EMBL" id="TKA30203.1"/>
    </source>
</evidence>
<gene>
    <name evidence="6" type="ORF">B0A54_15397</name>
</gene>
<dbReference type="GO" id="GO:0005509">
    <property type="term" value="F:calcium ion binding"/>
    <property type="evidence" value="ECO:0007669"/>
    <property type="project" value="InterPro"/>
</dbReference>
<dbReference type="Pfam" id="PF07946">
    <property type="entry name" value="CCDC47"/>
    <property type="match status" value="1"/>
</dbReference>
<protein>
    <recommendedName>
        <fullName evidence="8">DUF1682-domain-containing protein</fullName>
    </recommendedName>
</protein>
<evidence type="ECO:0000256" key="3">
    <source>
        <dbReference type="ARBA" id="ARBA00022989"/>
    </source>
</evidence>
<dbReference type="EMBL" id="NAJP01000104">
    <property type="protein sequence ID" value="TKA30203.1"/>
    <property type="molecule type" value="Genomic_DNA"/>
</dbReference>
<keyword evidence="2" id="KW-0812">Transmembrane</keyword>
<feature type="compositionally biased region" description="Basic and acidic residues" evidence="5">
    <location>
        <begin position="397"/>
        <end position="447"/>
    </location>
</feature>
<dbReference type="PANTHER" id="PTHR12883:SF0">
    <property type="entry name" value="PAT COMPLEX SUBUNIT CCDC47"/>
    <property type="match status" value="1"/>
</dbReference>
<evidence type="ECO:0000256" key="4">
    <source>
        <dbReference type="ARBA" id="ARBA00023136"/>
    </source>
</evidence>
<dbReference type="AlphaFoldDB" id="A0A4U0U513"/>
<dbReference type="GO" id="GO:0032469">
    <property type="term" value="P:endoplasmic reticulum calcium ion homeostasis"/>
    <property type="evidence" value="ECO:0007669"/>
    <property type="project" value="InterPro"/>
</dbReference>
<accession>A0A4U0U513</accession>
<keyword evidence="3" id="KW-1133">Transmembrane helix</keyword>
<organism evidence="6 7">
    <name type="scientific">Friedmanniomyces endolithicus</name>
    <dbReference type="NCBI Taxonomy" id="329885"/>
    <lineage>
        <taxon>Eukaryota</taxon>
        <taxon>Fungi</taxon>
        <taxon>Dikarya</taxon>
        <taxon>Ascomycota</taxon>
        <taxon>Pezizomycotina</taxon>
        <taxon>Dothideomycetes</taxon>
        <taxon>Dothideomycetidae</taxon>
        <taxon>Mycosphaerellales</taxon>
        <taxon>Teratosphaeriaceae</taxon>
        <taxon>Friedmanniomyces</taxon>
    </lineage>
</organism>
<name>A0A4U0U513_9PEZI</name>
<dbReference type="PANTHER" id="PTHR12883">
    <property type="entry name" value="ADIPOCYTE-SPECIFIC PROTEIN 4-RELATED"/>
    <property type="match status" value="1"/>
</dbReference>